<dbReference type="InterPro" id="IPR003691">
    <property type="entry name" value="FluC"/>
</dbReference>
<reference evidence="11 12" key="1">
    <citation type="journal article" date="2011" name="J. Microbiol.">
        <title>Bacillus kyonggiensis sp. nov., isolated from soil of a lettuce field.</title>
        <authorList>
            <person name="Dong K."/>
            <person name="Lee S."/>
        </authorList>
    </citation>
    <scope>NUCLEOTIDE SEQUENCE [LARGE SCALE GENOMIC DNA]</scope>
    <source>
        <strain evidence="11 12">NB22</strain>
    </source>
</reference>
<keyword evidence="5 10" id="KW-0472">Membrane</keyword>
<feature type="transmembrane region" description="Helical" evidence="10">
    <location>
        <begin position="92"/>
        <end position="113"/>
    </location>
</feature>
<dbReference type="Pfam" id="PF02537">
    <property type="entry name" value="CRCB"/>
    <property type="match status" value="1"/>
</dbReference>
<keyword evidence="10" id="KW-0479">Metal-binding</keyword>
<evidence type="ECO:0000256" key="8">
    <source>
        <dbReference type="ARBA" id="ARBA00035585"/>
    </source>
</evidence>
<dbReference type="OrthoDB" id="9799631at2"/>
<dbReference type="GO" id="GO:0005886">
    <property type="term" value="C:plasma membrane"/>
    <property type="evidence" value="ECO:0007669"/>
    <property type="project" value="UniProtKB-SubCell"/>
</dbReference>
<gene>
    <name evidence="10" type="primary">fluC</name>
    <name evidence="10" type="synonym">crcB</name>
    <name evidence="11" type="ORF">FA727_07490</name>
</gene>
<comment type="function">
    <text evidence="9 10">Fluoride-specific ion channel. Important for reducing fluoride concentration in the cell, thus reducing its toxicity.</text>
</comment>
<keyword evidence="12" id="KW-1185">Reference proteome</keyword>
<feature type="binding site" evidence="10">
    <location>
        <position position="73"/>
    </location>
    <ligand>
        <name>Na(+)</name>
        <dbReference type="ChEBI" id="CHEBI:29101"/>
        <note>structural</note>
    </ligand>
</feature>
<dbReference type="PANTHER" id="PTHR28259">
    <property type="entry name" value="FLUORIDE EXPORT PROTEIN 1-RELATED"/>
    <property type="match status" value="1"/>
</dbReference>
<comment type="similarity">
    <text evidence="7 10">Belongs to the fluoride channel Fluc/FEX (TC 1.A.43) family.</text>
</comment>
<protein>
    <recommendedName>
        <fullName evidence="10">Fluoride-specific ion channel FluC</fullName>
    </recommendedName>
</protein>
<dbReference type="HAMAP" id="MF_00454">
    <property type="entry name" value="FluC"/>
    <property type="match status" value="1"/>
</dbReference>
<evidence type="ECO:0000256" key="2">
    <source>
        <dbReference type="ARBA" id="ARBA00022475"/>
    </source>
</evidence>
<evidence type="ECO:0000256" key="9">
    <source>
        <dbReference type="ARBA" id="ARBA00049940"/>
    </source>
</evidence>
<proteinExistence type="inferred from homology"/>
<comment type="activity regulation">
    <text evidence="10">Na(+) is not transported, but it plays an essential structural role and its presence is essential for fluoride channel function.</text>
</comment>
<evidence type="ECO:0000256" key="1">
    <source>
        <dbReference type="ARBA" id="ARBA00004651"/>
    </source>
</evidence>
<dbReference type="GO" id="GO:0046872">
    <property type="term" value="F:metal ion binding"/>
    <property type="evidence" value="ECO:0007669"/>
    <property type="project" value="UniProtKB-KW"/>
</dbReference>
<keyword evidence="10" id="KW-0813">Transport</keyword>
<dbReference type="PANTHER" id="PTHR28259:SF1">
    <property type="entry name" value="FLUORIDE EXPORT PROTEIN 1-RELATED"/>
    <property type="match status" value="1"/>
</dbReference>
<evidence type="ECO:0000313" key="11">
    <source>
        <dbReference type="EMBL" id="TKC19373.1"/>
    </source>
</evidence>
<feature type="binding site" evidence="10">
    <location>
        <position position="70"/>
    </location>
    <ligand>
        <name>Na(+)</name>
        <dbReference type="ChEBI" id="CHEBI:29101"/>
        <note>structural</note>
    </ligand>
</feature>
<comment type="subcellular location">
    <subcellularLocation>
        <location evidence="1 10">Cell membrane</location>
        <topology evidence="1 10">Multi-pass membrane protein</topology>
    </subcellularLocation>
</comment>
<organism evidence="11 12">
    <name type="scientific">Robertmurraya kyonggiensis</name>
    <dbReference type="NCBI Taxonomy" id="1037680"/>
    <lineage>
        <taxon>Bacteria</taxon>
        <taxon>Bacillati</taxon>
        <taxon>Bacillota</taxon>
        <taxon>Bacilli</taxon>
        <taxon>Bacillales</taxon>
        <taxon>Bacillaceae</taxon>
        <taxon>Robertmurraya</taxon>
    </lineage>
</organism>
<dbReference type="GO" id="GO:0062054">
    <property type="term" value="F:fluoride channel activity"/>
    <property type="evidence" value="ECO:0007669"/>
    <property type="project" value="UniProtKB-UniRule"/>
</dbReference>
<keyword evidence="6 10" id="KW-0407">Ion channel</keyword>
<keyword evidence="3 10" id="KW-0812">Transmembrane</keyword>
<feature type="transmembrane region" description="Helical" evidence="10">
    <location>
        <begin position="63"/>
        <end position="86"/>
    </location>
</feature>
<keyword evidence="2 10" id="KW-1003">Cell membrane</keyword>
<sequence length="125" mass="13298">MKVYLYVGLGGAVGSLLRYVVALASLQLFGTGFPVGTIFVNLIGAYILGWLTAKVIHPHMRAAIGTGLIGSFTTLSTLSVDVVTLIHSGTLLIATFYIFISLIGGLLFAAFGFRMGEQREVGEEK</sequence>
<feature type="transmembrane region" description="Helical" evidence="10">
    <location>
        <begin position="32"/>
        <end position="51"/>
    </location>
</feature>
<keyword evidence="10" id="KW-0915">Sodium</keyword>
<evidence type="ECO:0000256" key="4">
    <source>
        <dbReference type="ARBA" id="ARBA00022989"/>
    </source>
</evidence>
<evidence type="ECO:0000256" key="7">
    <source>
        <dbReference type="ARBA" id="ARBA00035120"/>
    </source>
</evidence>
<name>A0A4U1DBE5_9BACI</name>
<evidence type="ECO:0000256" key="6">
    <source>
        <dbReference type="ARBA" id="ARBA00023303"/>
    </source>
</evidence>
<evidence type="ECO:0000256" key="10">
    <source>
        <dbReference type="HAMAP-Rule" id="MF_00454"/>
    </source>
</evidence>
<dbReference type="AlphaFoldDB" id="A0A4U1DBE5"/>
<keyword evidence="4 10" id="KW-1133">Transmembrane helix</keyword>
<evidence type="ECO:0000313" key="12">
    <source>
        <dbReference type="Proteomes" id="UP000307756"/>
    </source>
</evidence>
<evidence type="ECO:0000256" key="5">
    <source>
        <dbReference type="ARBA" id="ARBA00023136"/>
    </source>
</evidence>
<dbReference type="Proteomes" id="UP000307756">
    <property type="component" value="Unassembled WGS sequence"/>
</dbReference>
<keyword evidence="10" id="KW-0406">Ion transport</keyword>
<dbReference type="EMBL" id="SWBM01000001">
    <property type="protein sequence ID" value="TKC19373.1"/>
    <property type="molecule type" value="Genomic_DNA"/>
</dbReference>
<comment type="catalytic activity">
    <reaction evidence="8">
        <text>fluoride(in) = fluoride(out)</text>
        <dbReference type="Rhea" id="RHEA:76159"/>
        <dbReference type="ChEBI" id="CHEBI:17051"/>
    </reaction>
    <physiologicalReaction direction="left-to-right" evidence="8">
        <dbReference type="Rhea" id="RHEA:76160"/>
    </physiologicalReaction>
</comment>
<comment type="caution">
    <text evidence="11">The sequence shown here is derived from an EMBL/GenBank/DDBJ whole genome shotgun (WGS) entry which is preliminary data.</text>
</comment>
<dbReference type="GO" id="GO:0140114">
    <property type="term" value="P:cellular detoxification of fluoride"/>
    <property type="evidence" value="ECO:0007669"/>
    <property type="project" value="UniProtKB-UniRule"/>
</dbReference>
<accession>A0A4U1DBE5</accession>
<evidence type="ECO:0000256" key="3">
    <source>
        <dbReference type="ARBA" id="ARBA00022692"/>
    </source>
</evidence>